<dbReference type="HOGENOM" id="CLU_102484_4_1_11"/>
<dbReference type="InterPro" id="IPR012551">
    <property type="entry name" value="DUF1707_SHOCT-like"/>
</dbReference>
<feature type="domain" description="DUF1707" evidence="3">
    <location>
        <begin position="8"/>
        <end position="60"/>
    </location>
</feature>
<dbReference type="STRING" id="469383.Cwoe_4063"/>
<keyword evidence="2" id="KW-1133">Transmembrane helix</keyword>
<dbReference type="RefSeq" id="WP_012935529.1">
    <property type="nucleotide sequence ID" value="NC_013739.1"/>
</dbReference>
<dbReference type="AlphaFoldDB" id="D3F4M1"/>
<feature type="region of interest" description="Disordered" evidence="1">
    <location>
        <begin position="134"/>
        <end position="154"/>
    </location>
</feature>
<keyword evidence="5" id="KW-1185">Reference proteome</keyword>
<gene>
    <name evidence="4" type="ordered locus">Cwoe_4063</name>
</gene>
<dbReference type="EMBL" id="CP001854">
    <property type="protein sequence ID" value="ADB52478.1"/>
    <property type="molecule type" value="Genomic_DNA"/>
</dbReference>
<reference evidence="5" key="2">
    <citation type="submission" date="2010-01" db="EMBL/GenBank/DDBJ databases">
        <title>The complete genome of Conexibacter woesei DSM 14684.</title>
        <authorList>
            <consortium name="US DOE Joint Genome Institute (JGI-PGF)"/>
            <person name="Lucas S."/>
            <person name="Copeland A."/>
            <person name="Lapidus A."/>
            <person name="Glavina del Rio T."/>
            <person name="Dalin E."/>
            <person name="Tice H."/>
            <person name="Bruce D."/>
            <person name="Goodwin L."/>
            <person name="Pitluck S."/>
            <person name="Kyrpides N."/>
            <person name="Mavromatis K."/>
            <person name="Ivanova N."/>
            <person name="Mikhailova N."/>
            <person name="Chertkov O."/>
            <person name="Brettin T."/>
            <person name="Detter J.C."/>
            <person name="Han C."/>
            <person name="Larimer F."/>
            <person name="Land M."/>
            <person name="Hauser L."/>
            <person name="Markowitz V."/>
            <person name="Cheng J.-F."/>
            <person name="Hugenholtz P."/>
            <person name="Woyke T."/>
            <person name="Wu D."/>
            <person name="Pukall R."/>
            <person name="Steenblock K."/>
            <person name="Schneider S."/>
            <person name="Klenk H.-P."/>
            <person name="Eisen J.A."/>
        </authorList>
    </citation>
    <scope>NUCLEOTIDE SEQUENCE [LARGE SCALE GENOMIC DNA]</scope>
    <source>
        <strain evidence="5">DSM 14684 / CIP 108061 / JCM 11494 / NBRC 100937 / ID131577</strain>
    </source>
</reference>
<evidence type="ECO:0000313" key="5">
    <source>
        <dbReference type="Proteomes" id="UP000008229"/>
    </source>
</evidence>
<accession>D3F4M1</accession>
<organism evidence="4 5">
    <name type="scientific">Conexibacter woesei (strain DSM 14684 / CCUG 47730 / CIP 108061 / JCM 11494 / NBRC 100937 / ID131577)</name>
    <dbReference type="NCBI Taxonomy" id="469383"/>
    <lineage>
        <taxon>Bacteria</taxon>
        <taxon>Bacillati</taxon>
        <taxon>Actinomycetota</taxon>
        <taxon>Thermoleophilia</taxon>
        <taxon>Solirubrobacterales</taxon>
        <taxon>Conexibacteraceae</taxon>
        <taxon>Conexibacter</taxon>
    </lineage>
</organism>
<sequence length="154" mass="17167">MSSTDPVLRASDAERERTADLLREHCSAGRLTPDELDERIDAAFGARTVGELRALLADLPALPAPPPRIDHDAGREAAKRRVLHRAGWWTLLFGVFVVLWLMSGAESEFWPVWILFAGAIRMVFVTWSELGPGADERRRRREGRGSSAPPPQQT</sequence>
<evidence type="ECO:0000313" key="4">
    <source>
        <dbReference type="EMBL" id="ADB52478.1"/>
    </source>
</evidence>
<dbReference type="PANTHER" id="PTHR40763:SF4">
    <property type="entry name" value="DUF1707 DOMAIN-CONTAINING PROTEIN"/>
    <property type="match status" value="1"/>
</dbReference>
<dbReference type="PANTHER" id="PTHR40763">
    <property type="entry name" value="MEMBRANE PROTEIN-RELATED"/>
    <property type="match status" value="1"/>
</dbReference>
<feature type="transmembrane region" description="Helical" evidence="2">
    <location>
        <begin position="109"/>
        <end position="130"/>
    </location>
</feature>
<proteinExistence type="predicted"/>
<reference evidence="4 5" key="1">
    <citation type="journal article" date="2010" name="Stand. Genomic Sci.">
        <title>Complete genome sequence of Conexibacter woesei type strain (ID131577).</title>
        <authorList>
            <person name="Pukall R."/>
            <person name="Lapidus A."/>
            <person name="Glavina Del Rio T."/>
            <person name="Copeland A."/>
            <person name="Tice H."/>
            <person name="Cheng J.-F."/>
            <person name="Lucas S."/>
            <person name="Chen F."/>
            <person name="Nolan M."/>
            <person name="Bruce D."/>
            <person name="Goodwin L."/>
            <person name="Pitluck S."/>
            <person name="Mavromatis K."/>
            <person name="Ivanova N."/>
            <person name="Ovchinnikova G."/>
            <person name="Pati A."/>
            <person name="Chen A."/>
            <person name="Palaniappan K."/>
            <person name="Land M."/>
            <person name="Hauser L."/>
            <person name="Chang Y.-J."/>
            <person name="Jeffries C.D."/>
            <person name="Chain P."/>
            <person name="Meincke L."/>
            <person name="Sims D."/>
            <person name="Brettin T."/>
            <person name="Detter J.C."/>
            <person name="Rohde M."/>
            <person name="Goeker M."/>
            <person name="Bristow J."/>
            <person name="Eisen J.A."/>
            <person name="Markowitz V."/>
            <person name="Kyrpides N.C."/>
            <person name="Klenk H.-P."/>
            <person name="Hugenholtz P."/>
        </authorList>
    </citation>
    <scope>NUCLEOTIDE SEQUENCE [LARGE SCALE GENOMIC DNA]</scope>
    <source>
        <strain evidence="5">DSM 14684 / CIP 108061 / JCM 11494 / NBRC 100937 / ID131577</strain>
    </source>
</reference>
<dbReference type="KEGG" id="cwo:Cwoe_4063"/>
<dbReference type="Proteomes" id="UP000008229">
    <property type="component" value="Chromosome"/>
</dbReference>
<dbReference type="OrthoDB" id="3748531at2"/>
<keyword evidence="2" id="KW-0472">Membrane</keyword>
<evidence type="ECO:0000256" key="1">
    <source>
        <dbReference type="SAM" id="MobiDB-lite"/>
    </source>
</evidence>
<evidence type="ECO:0000259" key="3">
    <source>
        <dbReference type="Pfam" id="PF08044"/>
    </source>
</evidence>
<evidence type="ECO:0000256" key="2">
    <source>
        <dbReference type="SAM" id="Phobius"/>
    </source>
</evidence>
<dbReference type="eggNOG" id="COG4758">
    <property type="taxonomic scope" value="Bacteria"/>
</dbReference>
<name>D3F4M1_CONWI</name>
<keyword evidence="2" id="KW-0812">Transmembrane</keyword>
<protein>
    <recommendedName>
        <fullName evidence="3">DUF1707 domain-containing protein</fullName>
    </recommendedName>
</protein>
<feature type="transmembrane region" description="Helical" evidence="2">
    <location>
        <begin position="86"/>
        <end position="103"/>
    </location>
</feature>
<dbReference type="Pfam" id="PF08044">
    <property type="entry name" value="DUF1707"/>
    <property type="match status" value="1"/>
</dbReference>